<proteinExistence type="predicted"/>
<protein>
    <submittedName>
        <fullName evidence="1">Uncharacterized protein</fullName>
    </submittedName>
</protein>
<gene>
    <name evidence="1" type="ORF">QBC38DRAFT_466548</name>
</gene>
<dbReference type="AlphaFoldDB" id="A0AAN7H7X1"/>
<evidence type="ECO:0000313" key="2">
    <source>
        <dbReference type="Proteomes" id="UP001301958"/>
    </source>
</evidence>
<dbReference type="Proteomes" id="UP001301958">
    <property type="component" value="Unassembled WGS sequence"/>
</dbReference>
<comment type="caution">
    <text evidence="1">The sequence shown here is derived from an EMBL/GenBank/DDBJ whole genome shotgun (WGS) entry which is preliminary data.</text>
</comment>
<name>A0AAN7H7X1_9PEZI</name>
<dbReference type="EMBL" id="MU865293">
    <property type="protein sequence ID" value="KAK4231350.1"/>
    <property type="molecule type" value="Genomic_DNA"/>
</dbReference>
<organism evidence="1 2">
    <name type="scientific">Podospora fimiseda</name>
    <dbReference type="NCBI Taxonomy" id="252190"/>
    <lineage>
        <taxon>Eukaryota</taxon>
        <taxon>Fungi</taxon>
        <taxon>Dikarya</taxon>
        <taxon>Ascomycota</taxon>
        <taxon>Pezizomycotina</taxon>
        <taxon>Sordariomycetes</taxon>
        <taxon>Sordariomycetidae</taxon>
        <taxon>Sordariales</taxon>
        <taxon>Podosporaceae</taxon>
        <taxon>Podospora</taxon>
    </lineage>
</organism>
<accession>A0AAN7H7X1</accession>
<keyword evidence="2" id="KW-1185">Reference proteome</keyword>
<reference evidence="1" key="2">
    <citation type="submission" date="2023-05" db="EMBL/GenBank/DDBJ databases">
        <authorList>
            <consortium name="Lawrence Berkeley National Laboratory"/>
            <person name="Steindorff A."/>
            <person name="Hensen N."/>
            <person name="Bonometti L."/>
            <person name="Westerberg I."/>
            <person name="Brannstrom I.O."/>
            <person name="Guillou S."/>
            <person name="Cros-Aarteil S."/>
            <person name="Calhoun S."/>
            <person name="Haridas S."/>
            <person name="Kuo A."/>
            <person name="Mondo S."/>
            <person name="Pangilinan J."/>
            <person name="Riley R."/>
            <person name="Labutti K."/>
            <person name="Andreopoulos B."/>
            <person name="Lipzen A."/>
            <person name="Chen C."/>
            <person name="Yanf M."/>
            <person name="Daum C."/>
            <person name="Ng V."/>
            <person name="Clum A."/>
            <person name="Ohm R."/>
            <person name="Martin F."/>
            <person name="Silar P."/>
            <person name="Natvig D."/>
            <person name="Lalanne C."/>
            <person name="Gautier V."/>
            <person name="Ament-Velasquez S.L."/>
            <person name="Kruys A."/>
            <person name="Hutchinson M.I."/>
            <person name="Powell A.J."/>
            <person name="Barry K."/>
            <person name="Miller A.N."/>
            <person name="Grigoriev I.V."/>
            <person name="Debuchy R."/>
            <person name="Gladieux P."/>
            <person name="Thoren M.H."/>
            <person name="Johannesson H."/>
        </authorList>
    </citation>
    <scope>NUCLEOTIDE SEQUENCE</scope>
    <source>
        <strain evidence="1">CBS 990.96</strain>
    </source>
</reference>
<sequence length="124" mass="14055">MVLLFSAPRRCRIWPPFLLWWFKGAGIDCYFLLQSRGEGLASRVIFPTRLYFVAIVDYSHSVIYSTAAVLNYQCYRAGSAQCQSSKDSQGSLGGHGKRRRHAGSFFLVFISSAHRCAHSTGWWL</sequence>
<reference evidence="1" key="1">
    <citation type="journal article" date="2023" name="Mol. Phylogenet. Evol.">
        <title>Genome-scale phylogeny and comparative genomics of the fungal order Sordariales.</title>
        <authorList>
            <person name="Hensen N."/>
            <person name="Bonometti L."/>
            <person name="Westerberg I."/>
            <person name="Brannstrom I.O."/>
            <person name="Guillou S."/>
            <person name="Cros-Aarteil S."/>
            <person name="Calhoun S."/>
            <person name="Haridas S."/>
            <person name="Kuo A."/>
            <person name="Mondo S."/>
            <person name="Pangilinan J."/>
            <person name="Riley R."/>
            <person name="LaButti K."/>
            <person name="Andreopoulos B."/>
            <person name="Lipzen A."/>
            <person name="Chen C."/>
            <person name="Yan M."/>
            <person name="Daum C."/>
            <person name="Ng V."/>
            <person name="Clum A."/>
            <person name="Steindorff A."/>
            <person name="Ohm R.A."/>
            <person name="Martin F."/>
            <person name="Silar P."/>
            <person name="Natvig D.O."/>
            <person name="Lalanne C."/>
            <person name="Gautier V."/>
            <person name="Ament-Velasquez S.L."/>
            <person name="Kruys A."/>
            <person name="Hutchinson M.I."/>
            <person name="Powell A.J."/>
            <person name="Barry K."/>
            <person name="Miller A.N."/>
            <person name="Grigoriev I.V."/>
            <person name="Debuchy R."/>
            <person name="Gladieux P."/>
            <person name="Hiltunen Thoren M."/>
            <person name="Johannesson H."/>
        </authorList>
    </citation>
    <scope>NUCLEOTIDE SEQUENCE</scope>
    <source>
        <strain evidence="1">CBS 990.96</strain>
    </source>
</reference>
<evidence type="ECO:0000313" key="1">
    <source>
        <dbReference type="EMBL" id="KAK4231350.1"/>
    </source>
</evidence>